<name>A0A9P9G1J2_FUSRE</name>
<accession>A0A9P9G1J2</accession>
<dbReference type="Proteomes" id="UP000720189">
    <property type="component" value="Unassembled WGS sequence"/>
</dbReference>
<sequence length="147" mass="16523">MLPYLPDERRGCRVSHLYSETSLCVVSSISRIERGNALPFPLPAQIHKAARTEKGHLVRPTLGPPSNIRQSGTSAATLQLATSARRWQCAIRLAKCMIAFSVAAGLTIRQQWAEETSATWVKKMAHPRHHTRSNSSVFIMRRDRKLH</sequence>
<gene>
    <name evidence="2" type="ORF">BKA55DRAFT_583713</name>
</gene>
<dbReference type="EMBL" id="JAGMUX010000024">
    <property type="protein sequence ID" value="KAH7228456.1"/>
    <property type="molecule type" value="Genomic_DNA"/>
</dbReference>
<dbReference type="RefSeq" id="XP_046042693.1">
    <property type="nucleotide sequence ID" value="XM_046194244.1"/>
</dbReference>
<dbReference type="AlphaFoldDB" id="A0A9P9G1J2"/>
<proteinExistence type="predicted"/>
<feature type="region of interest" description="Disordered" evidence="1">
    <location>
        <begin position="125"/>
        <end position="147"/>
    </location>
</feature>
<reference evidence="2" key="1">
    <citation type="journal article" date="2021" name="Nat. Commun.">
        <title>Genetic determinants of endophytism in the Arabidopsis root mycobiome.</title>
        <authorList>
            <person name="Mesny F."/>
            <person name="Miyauchi S."/>
            <person name="Thiergart T."/>
            <person name="Pickel B."/>
            <person name="Atanasova L."/>
            <person name="Karlsson M."/>
            <person name="Huettel B."/>
            <person name="Barry K.W."/>
            <person name="Haridas S."/>
            <person name="Chen C."/>
            <person name="Bauer D."/>
            <person name="Andreopoulos W."/>
            <person name="Pangilinan J."/>
            <person name="LaButti K."/>
            <person name="Riley R."/>
            <person name="Lipzen A."/>
            <person name="Clum A."/>
            <person name="Drula E."/>
            <person name="Henrissat B."/>
            <person name="Kohler A."/>
            <person name="Grigoriev I.V."/>
            <person name="Martin F.M."/>
            <person name="Hacquard S."/>
        </authorList>
    </citation>
    <scope>NUCLEOTIDE SEQUENCE</scope>
    <source>
        <strain evidence="2">MPI-CAGE-AT-0023</strain>
    </source>
</reference>
<evidence type="ECO:0000313" key="3">
    <source>
        <dbReference type="Proteomes" id="UP000720189"/>
    </source>
</evidence>
<evidence type="ECO:0000256" key="1">
    <source>
        <dbReference type="SAM" id="MobiDB-lite"/>
    </source>
</evidence>
<organism evidence="2 3">
    <name type="scientific">Fusarium redolens</name>
    <dbReference type="NCBI Taxonomy" id="48865"/>
    <lineage>
        <taxon>Eukaryota</taxon>
        <taxon>Fungi</taxon>
        <taxon>Dikarya</taxon>
        <taxon>Ascomycota</taxon>
        <taxon>Pezizomycotina</taxon>
        <taxon>Sordariomycetes</taxon>
        <taxon>Hypocreomycetidae</taxon>
        <taxon>Hypocreales</taxon>
        <taxon>Nectriaceae</taxon>
        <taxon>Fusarium</taxon>
        <taxon>Fusarium redolens species complex</taxon>
    </lineage>
</organism>
<evidence type="ECO:0000313" key="2">
    <source>
        <dbReference type="EMBL" id="KAH7228456.1"/>
    </source>
</evidence>
<dbReference type="GeneID" id="70224198"/>
<keyword evidence="3" id="KW-1185">Reference proteome</keyword>
<comment type="caution">
    <text evidence="2">The sequence shown here is derived from an EMBL/GenBank/DDBJ whole genome shotgun (WGS) entry which is preliminary data.</text>
</comment>
<protein>
    <submittedName>
        <fullName evidence="2">Uncharacterized protein</fullName>
    </submittedName>
</protein>